<dbReference type="Proteomes" id="UP000499080">
    <property type="component" value="Unassembled WGS sequence"/>
</dbReference>
<proteinExistence type="predicted"/>
<dbReference type="SUPFAM" id="SSF53098">
    <property type="entry name" value="Ribonuclease H-like"/>
    <property type="match status" value="1"/>
</dbReference>
<evidence type="ECO:0000313" key="3">
    <source>
        <dbReference type="Proteomes" id="UP000499080"/>
    </source>
</evidence>
<keyword evidence="3" id="KW-1185">Reference proteome</keyword>
<sequence length="98" mass="11591">MSQLTKEFEDRLGASPRFSTPSYPASNGLVEKWYRVFKQMLHHEILASFMKPVMIEIRSWILYIRHIRATRGRRFPEGFVTVWLKLTCKKTYGAKLPD</sequence>
<dbReference type="EMBL" id="BGPR01005878">
    <property type="protein sequence ID" value="GBN14223.1"/>
    <property type="molecule type" value="Genomic_DNA"/>
</dbReference>
<dbReference type="GO" id="GO:0003676">
    <property type="term" value="F:nucleic acid binding"/>
    <property type="evidence" value="ECO:0007669"/>
    <property type="project" value="InterPro"/>
</dbReference>
<comment type="caution">
    <text evidence="2">The sequence shown here is derived from an EMBL/GenBank/DDBJ whole genome shotgun (WGS) entry which is preliminary data.</text>
</comment>
<feature type="compositionally biased region" description="Basic and acidic residues" evidence="1">
    <location>
        <begin position="1"/>
        <end position="12"/>
    </location>
</feature>
<evidence type="ECO:0000256" key="1">
    <source>
        <dbReference type="SAM" id="MobiDB-lite"/>
    </source>
</evidence>
<accession>A0A4Y2LJR7</accession>
<feature type="region of interest" description="Disordered" evidence="1">
    <location>
        <begin position="1"/>
        <end position="26"/>
    </location>
</feature>
<dbReference type="AlphaFoldDB" id="A0A4Y2LJR7"/>
<evidence type="ECO:0008006" key="4">
    <source>
        <dbReference type="Google" id="ProtNLM"/>
    </source>
</evidence>
<evidence type="ECO:0000313" key="2">
    <source>
        <dbReference type="EMBL" id="GBN14223.1"/>
    </source>
</evidence>
<reference evidence="2 3" key="1">
    <citation type="journal article" date="2019" name="Sci. Rep.">
        <title>Orb-weaving spider Araneus ventricosus genome elucidates the spidroin gene catalogue.</title>
        <authorList>
            <person name="Kono N."/>
            <person name="Nakamura H."/>
            <person name="Ohtoshi R."/>
            <person name="Moran D.A.P."/>
            <person name="Shinohara A."/>
            <person name="Yoshida Y."/>
            <person name="Fujiwara M."/>
            <person name="Mori M."/>
            <person name="Tomita M."/>
            <person name="Arakawa K."/>
        </authorList>
    </citation>
    <scope>NUCLEOTIDE SEQUENCE [LARGE SCALE GENOMIC DNA]</scope>
</reference>
<organism evidence="2 3">
    <name type="scientific">Araneus ventricosus</name>
    <name type="common">Orbweaver spider</name>
    <name type="synonym">Epeira ventricosa</name>
    <dbReference type="NCBI Taxonomy" id="182803"/>
    <lineage>
        <taxon>Eukaryota</taxon>
        <taxon>Metazoa</taxon>
        <taxon>Ecdysozoa</taxon>
        <taxon>Arthropoda</taxon>
        <taxon>Chelicerata</taxon>
        <taxon>Arachnida</taxon>
        <taxon>Araneae</taxon>
        <taxon>Araneomorphae</taxon>
        <taxon>Entelegynae</taxon>
        <taxon>Araneoidea</taxon>
        <taxon>Araneidae</taxon>
        <taxon>Araneus</taxon>
    </lineage>
</organism>
<dbReference type="Gene3D" id="3.30.420.10">
    <property type="entry name" value="Ribonuclease H-like superfamily/Ribonuclease H"/>
    <property type="match status" value="1"/>
</dbReference>
<name>A0A4Y2LJR7_ARAVE</name>
<dbReference type="OrthoDB" id="775972at2759"/>
<dbReference type="InterPro" id="IPR012337">
    <property type="entry name" value="RNaseH-like_sf"/>
</dbReference>
<gene>
    <name evidence="2" type="ORF">AVEN_99527_1</name>
</gene>
<dbReference type="InterPro" id="IPR036397">
    <property type="entry name" value="RNaseH_sf"/>
</dbReference>
<protein>
    <recommendedName>
        <fullName evidence="4">Integrase catalytic domain-containing protein</fullName>
    </recommendedName>
</protein>